<accession>A0A6V7HLN3</accession>
<comment type="caution">
    <text evidence="1">The sequence shown here is derived from an EMBL/GenBank/DDBJ whole genome shotgun (WGS) entry which is preliminary data.</text>
</comment>
<dbReference type="OrthoDB" id="6617147at2759"/>
<feature type="non-terminal residue" evidence="1">
    <location>
        <position position="1"/>
    </location>
</feature>
<gene>
    <name evidence="1" type="ORF">MHI_LOCUS977438</name>
</gene>
<evidence type="ECO:0000313" key="1">
    <source>
        <dbReference type="EMBL" id="CAD1481019.1"/>
    </source>
</evidence>
<protein>
    <submittedName>
        <fullName evidence="1">Uncharacterized protein</fullName>
    </submittedName>
</protein>
<proteinExistence type="predicted"/>
<keyword evidence="2" id="KW-1185">Reference proteome</keyword>
<name>A0A6V7HLN3_9HYME</name>
<reference evidence="1" key="1">
    <citation type="submission" date="2020-07" db="EMBL/GenBank/DDBJ databases">
        <authorList>
            <person name="Nazaruddin N."/>
        </authorList>
    </citation>
    <scope>NUCLEOTIDE SEQUENCE</scope>
</reference>
<organism evidence="1 2">
    <name type="scientific">Heterotrigona itama</name>
    <dbReference type="NCBI Taxonomy" id="395501"/>
    <lineage>
        <taxon>Eukaryota</taxon>
        <taxon>Metazoa</taxon>
        <taxon>Ecdysozoa</taxon>
        <taxon>Arthropoda</taxon>
        <taxon>Hexapoda</taxon>
        <taxon>Insecta</taxon>
        <taxon>Pterygota</taxon>
        <taxon>Neoptera</taxon>
        <taxon>Endopterygota</taxon>
        <taxon>Hymenoptera</taxon>
        <taxon>Apocrita</taxon>
        <taxon>Aculeata</taxon>
        <taxon>Apoidea</taxon>
        <taxon>Anthophila</taxon>
        <taxon>Apidae</taxon>
        <taxon>Heterotrigona</taxon>
    </lineage>
</organism>
<sequence length="53" mass="6036">YEAKWYNGSPKFQMLYVLVLRKCLDPSALTCGGLVSLNLYSYVQIDLPVLHNT</sequence>
<dbReference type="EMBL" id="CAJDYZ010013324">
    <property type="protein sequence ID" value="CAD1481019.1"/>
    <property type="molecule type" value="Genomic_DNA"/>
</dbReference>
<dbReference type="Proteomes" id="UP000752696">
    <property type="component" value="Unassembled WGS sequence"/>
</dbReference>
<evidence type="ECO:0000313" key="2">
    <source>
        <dbReference type="Proteomes" id="UP000752696"/>
    </source>
</evidence>
<dbReference type="AlphaFoldDB" id="A0A6V7HLN3"/>